<dbReference type="PANTHER" id="PTHR11439">
    <property type="entry name" value="GAG-POL-RELATED RETROTRANSPOSON"/>
    <property type="match status" value="1"/>
</dbReference>
<dbReference type="PANTHER" id="PTHR11439:SF470">
    <property type="entry name" value="CYSTEINE-RICH RLK (RECEPTOR-LIKE PROTEIN KINASE) 8"/>
    <property type="match status" value="1"/>
</dbReference>
<dbReference type="EMBL" id="KQ483577">
    <property type="protein sequence ID" value="KYP45843.1"/>
    <property type="molecule type" value="Genomic_DNA"/>
</dbReference>
<dbReference type="AlphaFoldDB" id="A0A151RTK3"/>
<name>A0A151RTK3_CAJCA</name>
<evidence type="ECO:0008006" key="3">
    <source>
        <dbReference type="Google" id="ProtNLM"/>
    </source>
</evidence>
<gene>
    <name evidence="1" type="ORF">KK1_032597</name>
</gene>
<keyword evidence="2" id="KW-1185">Reference proteome</keyword>
<organism evidence="1 2">
    <name type="scientific">Cajanus cajan</name>
    <name type="common">Pigeon pea</name>
    <name type="synonym">Cajanus indicus</name>
    <dbReference type="NCBI Taxonomy" id="3821"/>
    <lineage>
        <taxon>Eukaryota</taxon>
        <taxon>Viridiplantae</taxon>
        <taxon>Streptophyta</taxon>
        <taxon>Embryophyta</taxon>
        <taxon>Tracheophyta</taxon>
        <taxon>Spermatophyta</taxon>
        <taxon>Magnoliopsida</taxon>
        <taxon>eudicotyledons</taxon>
        <taxon>Gunneridae</taxon>
        <taxon>Pentapetalae</taxon>
        <taxon>rosids</taxon>
        <taxon>fabids</taxon>
        <taxon>Fabales</taxon>
        <taxon>Fabaceae</taxon>
        <taxon>Papilionoideae</taxon>
        <taxon>50 kb inversion clade</taxon>
        <taxon>NPAAA clade</taxon>
        <taxon>indigoferoid/millettioid clade</taxon>
        <taxon>Phaseoleae</taxon>
        <taxon>Cajanus</taxon>
    </lineage>
</organism>
<protein>
    <recommendedName>
        <fullName evidence="3">Retrovirus-related Pol polyprotein from transposon TNT 1-94</fullName>
    </recommendedName>
</protein>
<reference evidence="1" key="1">
    <citation type="journal article" date="2012" name="Nat. Biotechnol.">
        <title>Draft genome sequence of pigeonpea (Cajanus cajan), an orphan legume crop of resource-poor farmers.</title>
        <authorList>
            <person name="Varshney R.K."/>
            <person name="Chen W."/>
            <person name="Li Y."/>
            <person name="Bharti A.K."/>
            <person name="Saxena R.K."/>
            <person name="Schlueter J.A."/>
            <person name="Donoghue M.T."/>
            <person name="Azam S."/>
            <person name="Fan G."/>
            <person name="Whaley A.M."/>
            <person name="Farmer A.D."/>
            <person name="Sheridan J."/>
            <person name="Iwata A."/>
            <person name="Tuteja R."/>
            <person name="Penmetsa R.V."/>
            <person name="Wu W."/>
            <person name="Upadhyaya H.D."/>
            <person name="Yang S.P."/>
            <person name="Shah T."/>
            <person name="Saxena K.B."/>
            <person name="Michael T."/>
            <person name="McCombie W.R."/>
            <person name="Yang B."/>
            <person name="Zhang G."/>
            <person name="Yang H."/>
            <person name="Wang J."/>
            <person name="Spillane C."/>
            <person name="Cook D.R."/>
            <person name="May G.D."/>
            <person name="Xu X."/>
            <person name="Jackson S.A."/>
        </authorList>
    </citation>
    <scope>NUCLEOTIDE SEQUENCE [LARGE SCALE GENOMIC DNA]</scope>
</reference>
<evidence type="ECO:0000313" key="1">
    <source>
        <dbReference type="EMBL" id="KYP45843.1"/>
    </source>
</evidence>
<sequence>MHEPRERHMQAVYKILQYLKSSLGKRLLFKREDTLTMKIYTDADYVGSIIDRKSTSGYCMFLGDSLVT</sequence>
<proteinExistence type="predicted"/>
<dbReference type="Gramene" id="C.cajan_32332.t">
    <property type="protein sequence ID" value="C.cajan_32332.t.cds1"/>
    <property type="gene ID" value="C.cajan_32332"/>
</dbReference>
<dbReference type="OMA" id="EPRERHM"/>
<dbReference type="Proteomes" id="UP000075243">
    <property type="component" value="Unassembled WGS sequence"/>
</dbReference>
<accession>A0A151RTK3</accession>
<evidence type="ECO:0000313" key="2">
    <source>
        <dbReference type="Proteomes" id="UP000075243"/>
    </source>
</evidence>